<organism evidence="2 3">
    <name type="scientific">Aspergillus sclerotialis</name>
    <dbReference type="NCBI Taxonomy" id="2070753"/>
    <lineage>
        <taxon>Eukaryota</taxon>
        <taxon>Fungi</taxon>
        <taxon>Dikarya</taxon>
        <taxon>Ascomycota</taxon>
        <taxon>Pezizomycotina</taxon>
        <taxon>Eurotiomycetes</taxon>
        <taxon>Eurotiomycetidae</taxon>
        <taxon>Eurotiales</taxon>
        <taxon>Aspergillaceae</taxon>
        <taxon>Aspergillus</taxon>
        <taxon>Aspergillus subgen. Polypaecilum</taxon>
    </lineage>
</organism>
<dbReference type="Proteomes" id="UP000266188">
    <property type="component" value="Unassembled WGS sequence"/>
</dbReference>
<dbReference type="Pfam" id="PF12296">
    <property type="entry name" value="HsbA"/>
    <property type="match status" value="1"/>
</dbReference>
<proteinExistence type="predicted"/>
<comment type="caution">
    <text evidence="2">The sequence shown here is derived from an EMBL/GenBank/DDBJ whole genome shotgun (WGS) entry which is preliminary data.</text>
</comment>
<gene>
    <name evidence="2" type="ORF">PHISCL_03482</name>
</gene>
<dbReference type="EMBL" id="MVGC01000091">
    <property type="protein sequence ID" value="RJE24163.1"/>
    <property type="molecule type" value="Genomic_DNA"/>
</dbReference>
<evidence type="ECO:0000256" key="1">
    <source>
        <dbReference type="SAM" id="SignalP"/>
    </source>
</evidence>
<dbReference type="InterPro" id="IPR021054">
    <property type="entry name" value="Cell_wall_mannoprotein_1"/>
</dbReference>
<reference evidence="3" key="1">
    <citation type="submission" date="2017-02" db="EMBL/GenBank/DDBJ databases">
        <authorList>
            <person name="Tafer H."/>
            <person name="Lopandic K."/>
        </authorList>
    </citation>
    <scope>NUCLEOTIDE SEQUENCE [LARGE SCALE GENOMIC DNA]</scope>
    <source>
        <strain evidence="3">CBS 366.77</strain>
    </source>
</reference>
<dbReference type="PANTHER" id="PTHR38123:SF4">
    <property type="entry name" value="CELL WALL GALACTOMANNOPROTEIN, PUTATIVE (AFU_ORTHOLOGUE AFUA_4G00870)-RELATED"/>
    <property type="match status" value="1"/>
</dbReference>
<dbReference type="Gene3D" id="1.20.1280.140">
    <property type="match status" value="1"/>
</dbReference>
<name>A0A3A2ZPJ1_9EURO</name>
<feature type="chain" id="PRO_5017476859" evidence="1">
    <location>
        <begin position="19"/>
        <end position="192"/>
    </location>
</feature>
<dbReference type="OrthoDB" id="3485059at2759"/>
<dbReference type="PANTHER" id="PTHR38123">
    <property type="entry name" value="CELL WALL SERINE-THREONINE-RICH GALACTOMANNOPROTEIN MP1 (AFU_ORTHOLOGUE AFUA_4G03240)"/>
    <property type="match status" value="1"/>
</dbReference>
<keyword evidence="1" id="KW-0732">Signal</keyword>
<feature type="signal peptide" evidence="1">
    <location>
        <begin position="1"/>
        <end position="18"/>
    </location>
</feature>
<protein>
    <submittedName>
        <fullName evidence="2">Antigenic cell wall galactomannoprotein</fullName>
    </submittedName>
</protein>
<evidence type="ECO:0000313" key="3">
    <source>
        <dbReference type="Proteomes" id="UP000266188"/>
    </source>
</evidence>
<keyword evidence="3" id="KW-1185">Reference proteome</keyword>
<dbReference type="AlphaFoldDB" id="A0A3A2ZPJ1"/>
<sequence>MHFRLPLLLIAAATLTAAIPTPNNDNTLLTKRDADDVVTAVQKISDQTRTLNSSVASYPGGIAGTIDAIKIETEAIGLNFDLRKAVHTAKCSENFTDDGSLNVAAAFLDLLPIVTSTLDNIIDKKPEFDRGLLGFASLSFLVKYNLETEKRLSLKLGDVVQGKLTPEYASIAPLVLGQIEDAFTKAISVYSS</sequence>
<evidence type="ECO:0000313" key="2">
    <source>
        <dbReference type="EMBL" id="RJE24163.1"/>
    </source>
</evidence>
<dbReference type="GO" id="GO:0005576">
    <property type="term" value="C:extracellular region"/>
    <property type="evidence" value="ECO:0007669"/>
    <property type="project" value="TreeGrafter"/>
</dbReference>
<accession>A0A3A2ZPJ1</accession>